<keyword evidence="5" id="KW-1185">Reference proteome</keyword>
<dbReference type="PANTHER" id="PTHR43046">
    <property type="entry name" value="GDP-MANNOSE MANNOSYL HYDROLASE"/>
    <property type="match status" value="1"/>
</dbReference>
<feature type="domain" description="Nudix hydrolase" evidence="3">
    <location>
        <begin position="8"/>
        <end position="129"/>
    </location>
</feature>
<evidence type="ECO:0000256" key="2">
    <source>
        <dbReference type="ARBA" id="ARBA00022801"/>
    </source>
</evidence>
<comment type="cofactor">
    <cofactor evidence="1">
        <name>Mg(2+)</name>
        <dbReference type="ChEBI" id="CHEBI:18420"/>
    </cofactor>
</comment>
<dbReference type="PANTHER" id="PTHR43046:SF14">
    <property type="entry name" value="MUTT_NUDIX FAMILY PROTEIN"/>
    <property type="match status" value="1"/>
</dbReference>
<protein>
    <submittedName>
        <fullName evidence="4">NUDIX domain-containing protein</fullName>
    </submittedName>
</protein>
<gene>
    <name evidence="4" type="ORF">DZA28_13885</name>
</gene>
<evidence type="ECO:0000259" key="3">
    <source>
        <dbReference type="PROSITE" id="PS51462"/>
    </source>
</evidence>
<name>A0ABY3D7B3_9PSED</name>
<dbReference type="EMBL" id="QWEF01000001">
    <property type="protein sequence ID" value="TRZ60968.1"/>
    <property type="molecule type" value="Genomic_DNA"/>
</dbReference>
<comment type="caution">
    <text evidence="4">The sequence shown here is derived from an EMBL/GenBank/DDBJ whole genome shotgun (WGS) entry which is preliminary data.</text>
</comment>
<dbReference type="Gene3D" id="3.90.79.10">
    <property type="entry name" value="Nucleoside Triphosphate Pyrophosphohydrolase"/>
    <property type="match status" value="1"/>
</dbReference>
<dbReference type="InterPro" id="IPR020476">
    <property type="entry name" value="Nudix_hydrolase"/>
</dbReference>
<keyword evidence="2" id="KW-0378">Hydrolase</keyword>
<organism evidence="4 5">
    <name type="scientific">Pseudomonas alloputida</name>
    <dbReference type="NCBI Taxonomy" id="1940621"/>
    <lineage>
        <taxon>Bacteria</taxon>
        <taxon>Pseudomonadati</taxon>
        <taxon>Pseudomonadota</taxon>
        <taxon>Gammaproteobacteria</taxon>
        <taxon>Pseudomonadales</taxon>
        <taxon>Pseudomonadaceae</taxon>
        <taxon>Pseudomonas</taxon>
    </lineage>
</organism>
<sequence length="130" mass="13970">MPDRNKGKLKARATIICLHSGKVLLVRKKGGKWNFPGGAIEAGETPLAAAERELREETSINGHGLLYLSTITVESTIHHIFITHFHGGDKVVACNEIAACKWLPRDKLTPSILKATAAGLIATQLPALIA</sequence>
<evidence type="ECO:0000256" key="1">
    <source>
        <dbReference type="ARBA" id="ARBA00001946"/>
    </source>
</evidence>
<accession>A0ABY3D7B3</accession>
<dbReference type="PRINTS" id="PR00502">
    <property type="entry name" value="NUDIXFAMILY"/>
</dbReference>
<dbReference type="InterPro" id="IPR000086">
    <property type="entry name" value="NUDIX_hydrolase_dom"/>
</dbReference>
<dbReference type="Proteomes" id="UP001165882">
    <property type="component" value="Unassembled WGS sequence"/>
</dbReference>
<dbReference type="Pfam" id="PF00293">
    <property type="entry name" value="NUDIX"/>
    <property type="match status" value="1"/>
</dbReference>
<dbReference type="PROSITE" id="PS51462">
    <property type="entry name" value="NUDIX"/>
    <property type="match status" value="1"/>
</dbReference>
<evidence type="ECO:0000313" key="5">
    <source>
        <dbReference type="Proteomes" id="UP001165882"/>
    </source>
</evidence>
<dbReference type="SUPFAM" id="SSF55811">
    <property type="entry name" value="Nudix"/>
    <property type="match status" value="1"/>
</dbReference>
<dbReference type="RefSeq" id="WP_041167228.1">
    <property type="nucleotide sequence ID" value="NZ_QWEF01000001.1"/>
</dbReference>
<proteinExistence type="predicted"/>
<evidence type="ECO:0000313" key="4">
    <source>
        <dbReference type="EMBL" id="TRZ60968.1"/>
    </source>
</evidence>
<reference evidence="4 5" key="1">
    <citation type="journal article" date="2019" name="Biocontrol Sci. Technol.">
        <title>Pseudomonas putida strain B2017 produced as technical grade active ingredient controls fungal and bacterial crop diseases.</title>
        <authorList>
            <person name="Oliver C."/>
            <person name="Hernandez I."/>
            <person name="Caminal M."/>
            <person name="Lara J.M."/>
            <person name="Fernandez C."/>
        </authorList>
    </citation>
    <scope>NUCLEOTIDE SEQUENCE [LARGE SCALE GENOMIC DNA]</scope>
    <source>
        <strain evidence="4 5">B2017</strain>
    </source>
</reference>
<dbReference type="InterPro" id="IPR015797">
    <property type="entry name" value="NUDIX_hydrolase-like_dom_sf"/>
</dbReference>